<keyword evidence="2" id="KW-1185">Reference proteome</keyword>
<dbReference type="EMBL" id="JAULSN010000005">
    <property type="protein sequence ID" value="KAK3370998.1"/>
    <property type="molecule type" value="Genomic_DNA"/>
</dbReference>
<evidence type="ECO:0008006" key="3">
    <source>
        <dbReference type="Google" id="ProtNLM"/>
    </source>
</evidence>
<accession>A0AAE0K6C4</accession>
<dbReference type="Proteomes" id="UP001287356">
    <property type="component" value="Unassembled WGS sequence"/>
</dbReference>
<reference evidence="1" key="1">
    <citation type="journal article" date="2023" name="Mol. Phylogenet. Evol.">
        <title>Genome-scale phylogeny and comparative genomics of the fungal order Sordariales.</title>
        <authorList>
            <person name="Hensen N."/>
            <person name="Bonometti L."/>
            <person name="Westerberg I."/>
            <person name="Brannstrom I.O."/>
            <person name="Guillou S."/>
            <person name="Cros-Aarteil S."/>
            <person name="Calhoun S."/>
            <person name="Haridas S."/>
            <person name="Kuo A."/>
            <person name="Mondo S."/>
            <person name="Pangilinan J."/>
            <person name="Riley R."/>
            <person name="LaButti K."/>
            <person name="Andreopoulos B."/>
            <person name="Lipzen A."/>
            <person name="Chen C."/>
            <person name="Yan M."/>
            <person name="Daum C."/>
            <person name="Ng V."/>
            <person name="Clum A."/>
            <person name="Steindorff A."/>
            <person name="Ohm R.A."/>
            <person name="Martin F."/>
            <person name="Silar P."/>
            <person name="Natvig D.O."/>
            <person name="Lalanne C."/>
            <person name="Gautier V."/>
            <person name="Ament-Velasquez S.L."/>
            <person name="Kruys A."/>
            <person name="Hutchinson M.I."/>
            <person name="Powell A.J."/>
            <person name="Barry K."/>
            <person name="Miller A.N."/>
            <person name="Grigoriev I.V."/>
            <person name="Debuchy R."/>
            <person name="Gladieux P."/>
            <person name="Hiltunen Thoren M."/>
            <person name="Johannesson H."/>
        </authorList>
    </citation>
    <scope>NUCLEOTIDE SEQUENCE</scope>
    <source>
        <strain evidence="1">CBS 958.72</strain>
    </source>
</reference>
<gene>
    <name evidence="1" type="ORF">B0T24DRAFT_721220</name>
</gene>
<evidence type="ECO:0000313" key="1">
    <source>
        <dbReference type="EMBL" id="KAK3370998.1"/>
    </source>
</evidence>
<dbReference type="AlphaFoldDB" id="A0AAE0K6C4"/>
<proteinExistence type="predicted"/>
<sequence length="399" mass="43701">MGFGASPAPEDEGSHIAPAHGAAQLEASSATMLPYAPYMLQSVNWAGPAICDYCKPLLGVQAREQDYPLRSIRDTGVRLDGGAEDAISLSPPRYFKLLLRAGDHSAWFSQPSPLICRGWTLQESVLSRRIVLYTGAELAWDLPDKDEDMGGWMRLVQLYAARELTNVSDKLVAISGIAKSIDVAGPLDTGDDDGSFYLAGLFRAHLTQQLLWSSWASMDGDISYAPCLELDEEPHVTIHHDETHCEAVVPGEPTGALVTVKRTWARVPDTIVRWPGGARKSVSLDEQRPVDIYGETGSGCWNSDYHDTCDKCAAPAESDKPGEQRYWGLKVATYTDSAARSSMFFLILERAEEADGQGAWRRVGLGEVNSDWQTGKVSPWKVIGGDLFDGARRSKIRIV</sequence>
<organism evidence="1 2">
    <name type="scientific">Lasiosphaeria ovina</name>
    <dbReference type="NCBI Taxonomy" id="92902"/>
    <lineage>
        <taxon>Eukaryota</taxon>
        <taxon>Fungi</taxon>
        <taxon>Dikarya</taxon>
        <taxon>Ascomycota</taxon>
        <taxon>Pezizomycotina</taxon>
        <taxon>Sordariomycetes</taxon>
        <taxon>Sordariomycetidae</taxon>
        <taxon>Sordariales</taxon>
        <taxon>Lasiosphaeriaceae</taxon>
        <taxon>Lasiosphaeria</taxon>
    </lineage>
</organism>
<comment type="caution">
    <text evidence="1">The sequence shown here is derived from an EMBL/GenBank/DDBJ whole genome shotgun (WGS) entry which is preliminary data.</text>
</comment>
<reference evidence="1" key="2">
    <citation type="submission" date="2023-06" db="EMBL/GenBank/DDBJ databases">
        <authorList>
            <consortium name="Lawrence Berkeley National Laboratory"/>
            <person name="Haridas S."/>
            <person name="Hensen N."/>
            <person name="Bonometti L."/>
            <person name="Westerberg I."/>
            <person name="Brannstrom I.O."/>
            <person name="Guillou S."/>
            <person name="Cros-Aarteil S."/>
            <person name="Calhoun S."/>
            <person name="Kuo A."/>
            <person name="Mondo S."/>
            <person name="Pangilinan J."/>
            <person name="Riley R."/>
            <person name="Labutti K."/>
            <person name="Andreopoulos B."/>
            <person name="Lipzen A."/>
            <person name="Chen C."/>
            <person name="Yanf M."/>
            <person name="Daum C."/>
            <person name="Ng V."/>
            <person name="Clum A."/>
            <person name="Steindorff A."/>
            <person name="Ohm R."/>
            <person name="Martin F."/>
            <person name="Silar P."/>
            <person name="Natvig D."/>
            <person name="Lalanne C."/>
            <person name="Gautier V."/>
            <person name="Ament-Velasquez S.L."/>
            <person name="Kruys A."/>
            <person name="Hutchinson M.I."/>
            <person name="Powell A.J."/>
            <person name="Barry K."/>
            <person name="Miller A.N."/>
            <person name="Grigoriev I.V."/>
            <person name="Debuchy R."/>
            <person name="Gladieux P."/>
            <person name="Thoren M.H."/>
            <person name="Johannesson H."/>
        </authorList>
    </citation>
    <scope>NUCLEOTIDE SEQUENCE</scope>
    <source>
        <strain evidence="1">CBS 958.72</strain>
    </source>
</reference>
<dbReference type="PANTHER" id="PTHR33112">
    <property type="entry name" value="DOMAIN PROTEIN, PUTATIVE-RELATED"/>
    <property type="match status" value="1"/>
</dbReference>
<name>A0AAE0K6C4_9PEZI</name>
<dbReference type="PANTHER" id="PTHR33112:SF16">
    <property type="entry name" value="HETEROKARYON INCOMPATIBILITY DOMAIN-CONTAINING PROTEIN"/>
    <property type="match status" value="1"/>
</dbReference>
<evidence type="ECO:0000313" key="2">
    <source>
        <dbReference type="Proteomes" id="UP001287356"/>
    </source>
</evidence>
<protein>
    <recommendedName>
        <fullName evidence="3">Heterokaryon incompatibility protein</fullName>
    </recommendedName>
</protein>